<gene>
    <name evidence="1" type="ORF">SAMN02745887_03030</name>
</gene>
<dbReference type="AlphaFoldDB" id="A0A1K2HPL2"/>
<evidence type="ECO:0008006" key="3">
    <source>
        <dbReference type="Google" id="ProtNLM"/>
    </source>
</evidence>
<sequence>MQSAEVAAWLQANPQFFEDYADLVAEIFIPHPHGGRAIPLAERQILTLREKNKLIESKLAELLQFGEENDQIGDKIQRLTVALLQARDLAGVLGTLSYHLQESFRVPHVAVRLWGGEADETLSEFSPVSDDVRVLAQSLGTPYCGPYVTDEALAWLGEAAPHLKSFAQVALKTEGAPFGLLILASEDAQRFYPEMGTLYLARIGELISAALARCLD</sequence>
<dbReference type="Gene3D" id="3.30.450.40">
    <property type="match status" value="1"/>
</dbReference>
<name>A0A1K2HPL2_9NEIS</name>
<dbReference type="InterPro" id="IPR029016">
    <property type="entry name" value="GAF-like_dom_sf"/>
</dbReference>
<accession>A0A1K2HPL2</accession>
<organism evidence="1 2">
    <name type="scientific">Chitinimonas taiwanensis DSM 18899</name>
    <dbReference type="NCBI Taxonomy" id="1121279"/>
    <lineage>
        <taxon>Bacteria</taxon>
        <taxon>Pseudomonadati</taxon>
        <taxon>Pseudomonadota</taxon>
        <taxon>Betaproteobacteria</taxon>
        <taxon>Neisseriales</taxon>
        <taxon>Chitinibacteraceae</taxon>
        <taxon>Chitinimonas</taxon>
    </lineage>
</organism>
<protein>
    <recommendedName>
        <fullName evidence="3">DUF484 domain-containing protein</fullName>
    </recommendedName>
</protein>
<reference evidence="1 2" key="1">
    <citation type="submission" date="2016-11" db="EMBL/GenBank/DDBJ databases">
        <authorList>
            <person name="Jaros S."/>
            <person name="Januszkiewicz K."/>
            <person name="Wedrychowicz H."/>
        </authorList>
    </citation>
    <scope>NUCLEOTIDE SEQUENCE [LARGE SCALE GENOMIC DNA]</scope>
    <source>
        <strain evidence="1 2">DSM 18899</strain>
    </source>
</reference>
<dbReference type="Proteomes" id="UP000186513">
    <property type="component" value="Unassembled WGS sequence"/>
</dbReference>
<dbReference type="STRING" id="1121279.SAMN02745887_03030"/>
<dbReference type="InterPro" id="IPR007435">
    <property type="entry name" value="DUF484"/>
</dbReference>
<dbReference type="PANTHER" id="PTHR38765:SF1">
    <property type="entry name" value="DUF484 DOMAIN-CONTAINING PROTEIN"/>
    <property type="match status" value="1"/>
</dbReference>
<evidence type="ECO:0000313" key="2">
    <source>
        <dbReference type="Proteomes" id="UP000186513"/>
    </source>
</evidence>
<dbReference type="SUPFAM" id="SSF55781">
    <property type="entry name" value="GAF domain-like"/>
    <property type="match status" value="1"/>
</dbReference>
<dbReference type="OrthoDB" id="8525200at2"/>
<dbReference type="PANTHER" id="PTHR38765">
    <property type="entry name" value="DUF484 DOMAIN-CONTAINING PROTEIN"/>
    <property type="match status" value="1"/>
</dbReference>
<proteinExistence type="predicted"/>
<dbReference type="Pfam" id="PF04340">
    <property type="entry name" value="DUF484"/>
    <property type="match status" value="1"/>
</dbReference>
<keyword evidence="2" id="KW-1185">Reference proteome</keyword>
<dbReference type="EMBL" id="FPKR01000012">
    <property type="protein sequence ID" value="SFZ78505.1"/>
    <property type="molecule type" value="Genomic_DNA"/>
</dbReference>
<evidence type="ECO:0000313" key="1">
    <source>
        <dbReference type="EMBL" id="SFZ78505.1"/>
    </source>
</evidence>